<keyword evidence="3" id="KW-0732">Signal</keyword>
<feature type="transmembrane region" description="Helical" evidence="2">
    <location>
        <begin position="604"/>
        <end position="624"/>
    </location>
</feature>
<organism evidence="5 6">
    <name type="scientific">Weissella oryzae (strain DSM 25784 / JCM 18191 / LMG 30913 / SG25)</name>
    <dbReference type="NCBI Taxonomy" id="1329250"/>
    <lineage>
        <taxon>Bacteria</taxon>
        <taxon>Bacillati</taxon>
        <taxon>Bacillota</taxon>
        <taxon>Bacilli</taxon>
        <taxon>Lactobacillales</taxon>
        <taxon>Lactobacillaceae</taxon>
        <taxon>Weissella</taxon>
    </lineage>
</organism>
<feature type="chain" id="PRO_5038500092" evidence="3">
    <location>
        <begin position="20"/>
        <end position="628"/>
    </location>
</feature>
<dbReference type="Proteomes" id="UP000030643">
    <property type="component" value="Unassembled WGS sequence"/>
</dbReference>
<dbReference type="InterPro" id="IPR056573">
    <property type="entry name" value="Lectin_L-type_dom"/>
</dbReference>
<sequence>MKIMKKVKGLLGVSLLVGATCPIGQTISATDTVVPRSGGRVTTITKDNFLDEFTIAKHVDATHPSAQMPQYDASTGILTLTPNLQDQSGSATLNHRVSLLDDFTLKGAIYLGDKLDSAWNDKNAGSSSPGMDPSLMGGGDGIGFAFHPGAIGDIGYSGANMGIGGLKNAFGYKFDTFYNLATAADPNGKDSNHRLGWEQDPTNVLDRPNLGQPNLATGGWPGSPFGAFVKTNGTNGFANHVGASVEYLDKSNILNDAVARAMTADGWDAEGDADKGFIPITFSYLASNQTIRIDYNGGGTSRSGVGYTDTLNVSDEVALSESFALAISAGTGAFFNLQQFKIESFSYTAAKEMSIQKNWLNDDPSMRPANVIAQVLQKNIDGESYLFEEVELTANNNWQATLTELPEFDLDGHELEYIVLEVPVPGYEVSIDSQFDSTYQQYNITLTNRAVNEDDNVDLTLNKIWRGDEASQRPAEIFVELYRNGELLEIVPIVAPKDDAETNQWTMTLTDLLSKDVNGQTYLYTIKEQAVENYQSEIKADGTKFTITNTLNDNGNGAKIDDPDSAPKDTQADSPKVQHLGQQQTGKAAQKPADEQLPLLDKRILWALVVVGAVLVTGAGYMLWRKVR</sequence>
<dbReference type="eggNOG" id="COG3203">
    <property type="taxonomic scope" value="Bacteria"/>
</dbReference>
<dbReference type="eggNOG" id="COG4932">
    <property type="taxonomic scope" value="Bacteria"/>
</dbReference>
<evidence type="ECO:0000256" key="1">
    <source>
        <dbReference type="SAM" id="MobiDB-lite"/>
    </source>
</evidence>
<feature type="signal peptide" evidence="3">
    <location>
        <begin position="1"/>
        <end position="19"/>
    </location>
</feature>
<evidence type="ECO:0000259" key="4">
    <source>
        <dbReference type="Pfam" id="PF05738"/>
    </source>
</evidence>
<dbReference type="STRING" id="1329250.WOSG25_020920"/>
<keyword evidence="2" id="KW-0472">Membrane</keyword>
<dbReference type="SUPFAM" id="SSF49899">
    <property type="entry name" value="Concanavalin A-like lectins/glucanases"/>
    <property type="match status" value="1"/>
</dbReference>
<reference evidence="6" key="1">
    <citation type="journal article" date="2014" name="Genome Announc.">
        <title>Draft genome sequence of Weissella oryzae SG25T, isolated from fermented rice grains.</title>
        <authorList>
            <person name="Tanizawa Y."/>
            <person name="Fujisawa T."/>
            <person name="Mochizuki T."/>
            <person name="Kaminuma E."/>
            <person name="Suzuki Y."/>
            <person name="Nakamura Y."/>
            <person name="Tohno M."/>
        </authorList>
    </citation>
    <scope>NUCLEOTIDE SEQUENCE [LARGE SCALE GENOMIC DNA]</scope>
    <source>
        <strain evidence="6">DSM 25784 / JCM 18191 / LMG 30913 / SG25</strain>
    </source>
</reference>
<protein>
    <submittedName>
        <fullName evidence="5">LPXTG-motif cell wall anchor domain protein</fullName>
    </submittedName>
</protein>
<dbReference type="Pfam" id="PF18483">
    <property type="entry name" value="Lectin_L-type_dom"/>
    <property type="match status" value="1"/>
</dbReference>
<dbReference type="EMBL" id="DF820485">
    <property type="protein sequence ID" value="GAK30295.1"/>
    <property type="molecule type" value="Genomic_DNA"/>
</dbReference>
<feature type="compositionally biased region" description="Basic and acidic residues" evidence="1">
    <location>
        <begin position="559"/>
        <end position="571"/>
    </location>
</feature>
<name>A0A069CRE6_WEIOS</name>
<dbReference type="Gene3D" id="2.60.120.200">
    <property type="match status" value="1"/>
</dbReference>
<dbReference type="AlphaFoldDB" id="A0A069CRE6"/>
<dbReference type="Gene3D" id="2.60.40.1140">
    <property type="entry name" value="Collagen-binding surface protein Cna, B-type domain"/>
    <property type="match status" value="2"/>
</dbReference>
<evidence type="ECO:0000313" key="5">
    <source>
        <dbReference type="EMBL" id="GAK30295.1"/>
    </source>
</evidence>
<dbReference type="InterPro" id="IPR013320">
    <property type="entry name" value="ConA-like_dom_sf"/>
</dbReference>
<feature type="domain" description="CNA-B" evidence="4">
    <location>
        <begin position="460"/>
        <end position="550"/>
    </location>
</feature>
<dbReference type="Pfam" id="PF05738">
    <property type="entry name" value="Cna_B"/>
    <property type="match status" value="2"/>
</dbReference>
<accession>A0A069CRE6</accession>
<keyword evidence="2" id="KW-0812">Transmembrane</keyword>
<dbReference type="InterPro" id="IPR008454">
    <property type="entry name" value="Collagen-bd_Cna-like_B-typ_dom"/>
</dbReference>
<proteinExistence type="predicted"/>
<feature type="domain" description="CNA-B" evidence="4">
    <location>
        <begin position="354"/>
        <end position="437"/>
    </location>
</feature>
<dbReference type="RefSeq" id="WP_027698413.1">
    <property type="nucleotide sequence ID" value="NZ_DF820485.1"/>
</dbReference>
<keyword evidence="6" id="KW-1185">Reference proteome</keyword>
<evidence type="ECO:0000313" key="6">
    <source>
        <dbReference type="Proteomes" id="UP000030643"/>
    </source>
</evidence>
<gene>
    <name evidence="5" type="ORF">WOSG25_020920</name>
</gene>
<dbReference type="CDD" id="cd00222">
    <property type="entry name" value="CollagenBindB"/>
    <property type="match status" value="2"/>
</dbReference>
<evidence type="ECO:0000256" key="3">
    <source>
        <dbReference type="SAM" id="SignalP"/>
    </source>
</evidence>
<feature type="region of interest" description="Disordered" evidence="1">
    <location>
        <begin position="552"/>
        <end position="593"/>
    </location>
</feature>
<dbReference type="SUPFAM" id="SSF49478">
    <property type="entry name" value="Cna protein B-type domain"/>
    <property type="match status" value="2"/>
</dbReference>
<dbReference type="OrthoDB" id="2149791at2"/>
<keyword evidence="2" id="KW-1133">Transmembrane helix</keyword>
<evidence type="ECO:0000256" key="2">
    <source>
        <dbReference type="SAM" id="Phobius"/>
    </source>
</evidence>
<dbReference type="CDD" id="cd01951">
    <property type="entry name" value="lectin_L-type"/>
    <property type="match status" value="1"/>
</dbReference>